<accession>A0A409VC31</accession>
<gene>
    <name evidence="2" type="ORF">CVT24_008351</name>
</gene>
<dbReference type="SUPFAM" id="SSF81383">
    <property type="entry name" value="F-box domain"/>
    <property type="match status" value="1"/>
</dbReference>
<dbReference type="InterPro" id="IPR036047">
    <property type="entry name" value="F-box-like_dom_sf"/>
</dbReference>
<dbReference type="Pfam" id="PF12937">
    <property type="entry name" value="F-box-like"/>
    <property type="match status" value="1"/>
</dbReference>
<proteinExistence type="predicted"/>
<dbReference type="STRING" id="181874.A0A409VC31"/>
<dbReference type="PROSITE" id="PS50181">
    <property type="entry name" value="FBOX"/>
    <property type="match status" value="1"/>
</dbReference>
<reference evidence="2 3" key="1">
    <citation type="journal article" date="2018" name="Evol. Lett.">
        <title>Horizontal gene cluster transfer increased hallucinogenic mushroom diversity.</title>
        <authorList>
            <person name="Reynolds H.T."/>
            <person name="Vijayakumar V."/>
            <person name="Gluck-Thaler E."/>
            <person name="Korotkin H.B."/>
            <person name="Matheny P.B."/>
            <person name="Slot J.C."/>
        </authorList>
    </citation>
    <scope>NUCLEOTIDE SEQUENCE [LARGE SCALE GENOMIC DNA]</scope>
    <source>
        <strain evidence="2 3">2629</strain>
    </source>
</reference>
<dbReference type="InterPro" id="IPR001810">
    <property type="entry name" value="F-box_dom"/>
</dbReference>
<dbReference type="Proteomes" id="UP000284842">
    <property type="component" value="Unassembled WGS sequence"/>
</dbReference>
<organism evidence="2 3">
    <name type="scientific">Panaeolus cyanescens</name>
    <dbReference type="NCBI Taxonomy" id="181874"/>
    <lineage>
        <taxon>Eukaryota</taxon>
        <taxon>Fungi</taxon>
        <taxon>Dikarya</taxon>
        <taxon>Basidiomycota</taxon>
        <taxon>Agaricomycotina</taxon>
        <taxon>Agaricomycetes</taxon>
        <taxon>Agaricomycetidae</taxon>
        <taxon>Agaricales</taxon>
        <taxon>Agaricineae</taxon>
        <taxon>Galeropsidaceae</taxon>
        <taxon>Panaeolus</taxon>
    </lineage>
</organism>
<dbReference type="InParanoid" id="A0A409VC31"/>
<name>A0A409VC31_9AGAR</name>
<protein>
    <recommendedName>
        <fullName evidence="1">F-box domain-containing protein</fullName>
    </recommendedName>
</protein>
<dbReference type="OrthoDB" id="2532648at2759"/>
<evidence type="ECO:0000259" key="1">
    <source>
        <dbReference type="PROSITE" id="PS50181"/>
    </source>
</evidence>
<sequence>MRFDNLPVDLIAEILGNLDLESLISASYVSRRLYSVAADPSLNPWRRPIYDNLLTGNYETALKHLSVRHVVPRQNWIAILSTARPSFIIFQSTLPNLRSSEWELCFRRRFLPSWHKFRKDASWKEAFLKSIHRVWHRSTTSCSVDEAWTKYIVLNRNGSANQLEGSSRSYNPFAIFNQLKTQSNLSHLDTRMRVVVDIADVQILAFGTLGKPRNHHAVNSNAHLFLNPPGVYVNNSAPFKDPSSTTRINDHGVYPRSKFITPTYLFTEYNSPSTTYSRMQEPQPSPCNRQYPFFTPGGGDLRWRDLDEMEEQGFHWMGSLMIVAQLKGSSHLDNVNESRPHYVSFTWEDLWAISPWLEGVITKRINGAGLGH</sequence>
<dbReference type="AlphaFoldDB" id="A0A409VC31"/>
<evidence type="ECO:0000313" key="3">
    <source>
        <dbReference type="Proteomes" id="UP000284842"/>
    </source>
</evidence>
<dbReference type="Gene3D" id="1.20.1280.50">
    <property type="match status" value="1"/>
</dbReference>
<comment type="caution">
    <text evidence="2">The sequence shown here is derived from an EMBL/GenBank/DDBJ whole genome shotgun (WGS) entry which is preliminary data.</text>
</comment>
<dbReference type="EMBL" id="NHTK01006084">
    <property type="protein sequence ID" value="PPQ64614.1"/>
    <property type="molecule type" value="Genomic_DNA"/>
</dbReference>
<feature type="domain" description="F-box" evidence="1">
    <location>
        <begin position="1"/>
        <end position="48"/>
    </location>
</feature>
<keyword evidence="3" id="KW-1185">Reference proteome</keyword>
<evidence type="ECO:0000313" key="2">
    <source>
        <dbReference type="EMBL" id="PPQ64614.1"/>
    </source>
</evidence>